<comment type="caution">
    <text evidence="2">The sequence shown here is derived from an EMBL/GenBank/DDBJ whole genome shotgun (WGS) entry which is preliminary data.</text>
</comment>
<evidence type="ECO:0000256" key="1">
    <source>
        <dbReference type="SAM" id="MobiDB-lite"/>
    </source>
</evidence>
<protein>
    <recommendedName>
        <fullName evidence="4">Mce-associated membrane protein</fullName>
    </recommendedName>
</protein>
<feature type="region of interest" description="Disordered" evidence="1">
    <location>
        <begin position="31"/>
        <end position="54"/>
    </location>
</feature>
<dbReference type="OrthoDB" id="3475788at2"/>
<keyword evidence="3" id="KW-1185">Reference proteome</keyword>
<evidence type="ECO:0000313" key="3">
    <source>
        <dbReference type="Proteomes" id="UP000316096"/>
    </source>
</evidence>
<sequence>MNNTRLTLAAAGIALLALMLIALHHSRTSAPAAQSADDSPAASRSVPPDGEALLPFTPTQISQAAALAARFTTAYASHRYGEPPSVYLARLTPMMSPQLRPVIERAATDPVALTQRRRLQEITTAQARTTAIRALGPTSITFLVHVTQNVAIAHANRADTSHYALTLNLTHATDPDPGDGDADGEKWKVYALELASTGNAGQTAELTVTPDPAP</sequence>
<dbReference type="Proteomes" id="UP000316096">
    <property type="component" value="Unassembled WGS sequence"/>
</dbReference>
<accession>A0A543CHS9</accession>
<proteinExistence type="predicted"/>
<evidence type="ECO:0000313" key="2">
    <source>
        <dbReference type="EMBL" id="TQL96570.1"/>
    </source>
</evidence>
<name>A0A543CHS9_9ACTN</name>
<dbReference type="RefSeq" id="WP_141955410.1">
    <property type="nucleotide sequence ID" value="NZ_VFOZ01000001.1"/>
</dbReference>
<dbReference type="EMBL" id="VFOZ01000001">
    <property type="protein sequence ID" value="TQL96570.1"/>
    <property type="molecule type" value="Genomic_DNA"/>
</dbReference>
<feature type="compositionally biased region" description="Low complexity" evidence="1">
    <location>
        <begin position="31"/>
        <end position="49"/>
    </location>
</feature>
<organism evidence="2 3">
    <name type="scientific">Actinoallomurus bryophytorum</name>
    <dbReference type="NCBI Taxonomy" id="1490222"/>
    <lineage>
        <taxon>Bacteria</taxon>
        <taxon>Bacillati</taxon>
        <taxon>Actinomycetota</taxon>
        <taxon>Actinomycetes</taxon>
        <taxon>Streptosporangiales</taxon>
        <taxon>Thermomonosporaceae</taxon>
        <taxon>Actinoallomurus</taxon>
    </lineage>
</organism>
<evidence type="ECO:0008006" key="4">
    <source>
        <dbReference type="Google" id="ProtNLM"/>
    </source>
</evidence>
<dbReference type="AlphaFoldDB" id="A0A543CHS9"/>
<gene>
    <name evidence="2" type="ORF">FB559_2109</name>
</gene>
<reference evidence="2 3" key="1">
    <citation type="submission" date="2019-06" db="EMBL/GenBank/DDBJ databases">
        <title>Sequencing the genomes of 1000 actinobacteria strains.</title>
        <authorList>
            <person name="Klenk H.-P."/>
        </authorList>
    </citation>
    <scope>NUCLEOTIDE SEQUENCE [LARGE SCALE GENOMIC DNA]</scope>
    <source>
        <strain evidence="2 3">DSM 102200</strain>
    </source>
</reference>